<evidence type="ECO:0000313" key="1">
    <source>
        <dbReference type="EMBL" id="CAD9867263.1"/>
    </source>
</evidence>
<dbReference type="EMBL" id="HBHR01015929">
    <property type="protein sequence ID" value="CAD9867263.1"/>
    <property type="molecule type" value="Transcribed_RNA"/>
</dbReference>
<gene>
    <name evidence="1" type="ORF">FJAP1339_LOCUS7969</name>
</gene>
<reference evidence="1" key="1">
    <citation type="submission" date="2021-01" db="EMBL/GenBank/DDBJ databases">
        <authorList>
            <person name="Corre E."/>
            <person name="Pelletier E."/>
            <person name="Niang G."/>
            <person name="Scheremetjew M."/>
            <person name="Finn R."/>
            <person name="Kale V."/>
            <person name="Holt S."/>
            <person name="Cochrane G."/>
            <person name="Meng A."/>
            <person name="Brown T."/>
            <person name="Cohen L."/>
        </authorList>
    </citation>
    <scope>NUCLEOTIDE SEQUENCE</scope>
    <source>
        <strain evidence="1">CCMP1661</strain>
    </source>
</reference>
<name>A0A7S2Y2G2_9STRA</name>
<dbReference type="AlphaFoldDB" id="A0A7S2Y2G2"/>
<accession>A0A7S2Y2G2</accession>
<sequence length="161" mass="17454">MGDVVKKGSGADCNVPCFIPVSNTEPYQSNPRAISFQNNSGESILVKISTFNIGICQFEVESSSSILRPAQWWWGFVTIEICYPGKEACRFEWIDGAENPSVIISDEFIACRSGAFSSRRKLSDLKAGGSKSVTQNAEPVDVDETSCYLTVKSSGLLPGVV</sequence>
<organism evidence="1">
    <name type="scientific">Fibrocapsa japonica</name>
    <dbReference type="NCBI Taxonomy" id="94617"/>
    <lineage>
        <taxon>Eukaryota</taxon>
        <taxon>Sar</taxon>
        <taxon>Stramenopiles</taxon>
        <taxon>Ochrophyta</taxon>
        <taxon>Raphidophyceae</taxon>
        <taxon>Chattonellales</taxon>
        <taxon>Chattonellaceae</taxon>
        <taxon>Fibrocapsa</taxon>
    </lineage>
</organism>
<proteinExistence type="predicted"/>
<protein>
    <submittedName>
        <fullName evidence="1">Uncharacterized protein</fullName>
    </submittedName>
</protein>